<dbReference type="Proteomes" id="UP000598217">
    <property type="component" value="Unassembled WGS sequence"/>
</dbReference>
<evidence type="ECO:0000313" key="2">
    <source>
        <dbReference type="EMBL" id="MBE1459285.1"/>
    </source>
</evidence>
<dbReference type="Pfam" id="PF00903">
    <property type="entry name" value="Glyoxalase"/>
    <property type="match status" value="1"/>
</dbReference>
<keyword evidence="3" id="KW-1185">Reference proteome</keyword>
<dbReference type="SUPFAM" id="SSF54593">
    <property type="entry name" value="Glyoxalase/Bleomycin resistance protein/Dihydroxybiphenyl dioxygenase"/>
    <property type="match status" value="1"/>
</dbReference>
<evidence type="ECO:0000313" key="3">
    <source>
        <dbReference type="Proteomes" id="UP000598217"/>
    </source>
</evidence>
<reference evidence="2 3" key="1">
    <citation type="submission" date="2020-10" db="EMBL/GenBank/DDBJ databases">
        <title>Sequencing the genomes of 1000 actinobacteria strains.</title>
        <authorList>
            <person name="Klenk H.-P."/>
        </authorList>
    </citation>
    <scope>NUCLEOTIDE SEQUENCE [LARGE SCALE GENOMIC DNA]</scope>
    <source>
        <strain evidence="2 3">DSM 45157</strain>
    </source>
</reference>
<organism evidence="2 3">
    <name type="scientific">Nocardiopsis terrae</name>
    <dbReference type="NCBI Taxonomy" id="372655"/>
    <lineage>
        <taxon>Bacteria</taxon>
        <taxon>Bacillati</taxon>
        <taxon>Actinomycetota</taxon>
        <taxon>Actinomycetes</taxon>
        <taxon>Streptosporangiales</taxon>
        <taxon>Nocardiopsidaceae</taxon>
        <taxon>Nocardiopsis</taxon>
    </lineage>
</organism>
<name>A0ABR9HK68_9ACTN</name>
<dbReference type="InterPro" id="IPR004360">
    <property type="entry name" value="Glyas_Fos-R_dOase_dom"/>
</dbReference>
<dbReference type="InterPro" id="IPR029068">
    <property type="entry name" value="Glyas_Bleomycin-R_OHBP_Dase"/>
</dbReference>
<gene>
    <name evidence="2" type="ORF">H4W79_003499</name>
</gene>
<proteinExistence type="predicted"/>
<evidence type="ECO:0000259" key="1">
    <source>
        <dbReference type="PROSITE" id="PS51819"/>
    </source>
</evidence>
<comment type="caution">
    <text evidence="2">The sequence shown here is derived from an EMBL/GenBank/DDBJ whole genome shotgun (WGS) entry which is preliminary data.</text>
</comment>
<accession>A0ABR9HK68</accession>
<sequence length="157" mass="17668">MLEMFKALAPRARLRFAPSPSAPPLTGLGRVTLSVRDHEESAHFYRSVLGFRPERRECREGVLRSGFSHPCGALIDLVQYPDNFKGRFDHRRCGLDRLTLTVANLGHLEAWEDRFTRLDVEHTPVFHGEEGSTLVFHDPDGTELALFAPAELDAGED</sequence>
<dbReference type="Gene3D" id="3.10.180.10">
    <property type="entry name" value="2,3-Dihydroxybiphenyl 1,2-Dioxygenase, domain 1"/>
    <property type="match status" value="1"/>
</dbReference>
<protein>
    <submittedName>
        <fullName evidence="2">Catechol 2,3-dioxygenase-like lactoylglutathione lyase family enzyme</fullName>
    </submittedName>
</protein>
<dbReference type="CDD" id="cd06587">
    <property type="entry name" value="VOC"/>
    <property type="match status" value="1"/>
</dbReference>
<dbReference type="PROSITE" id="PS51819">
    <property type="entry name" value="VOC"/>
    <property type="match status" value="1"/>
</dbReference>
<feature type="domain" description="VOC" evidence="1">
    <location>
        <begin position="27"/>
        <end position="149"/>
    </location>
</feature>
<dbReference type="InterPro" id="IPR037523">
    <property type="entry name" value="VOC_core"/>
</dbReference>
<dbReference type="EMBL" id="JADBDY010000001">
    <property type="protein sequence ID" value="MBE1459285.1"/>
    <property type="molecule type" value="Genomic_DNA"/>
</dbReference>